<dbReference type="OrthoDB" id="2333384at2759"/>
<evidence type="ECO:0000256" key="1">
    <source>
        <dbReference type="SAM" id="MobiDB-lite"/>
    </source>
</evidence>
<dbReference type="InterPro" id="IPR011021">
    <property type="entry name" value="Arrestin-like_N"/>
</dbReference>
<feature type="region of interest" description="Disordered" evidence="1">
    <location>
        <begin position="306"/>
        <end position="360"/>
    </location>
</feature>
<organism evidence="3 4">
    <name type="scientific">Mucor saturninus</name>
    <dbReference type="NCBI Taxonomy" id="64648"/>
    <lineage>
        <taxon>Eukaryota</taxon>
        <taxon>Fungi</taxon>
        <taxon>Fungi incertae sedis</taxon>
        <taxon>Mucoromycota</taxon>
        <taxon>Mucoromycotina</taxon>
        <taxon>Mucoromycetes</taxon>
        <taxon>Mucorales</taxon>
        <taxon>Mucorineae</taxon>
        <taxon>Mucoraceae</taxon>
        <taxon>Mucor</taxon>
    </lineage>
</organism>
<dbReference type="InterPro" id="IPR050357">
    <property type="entry name" value="Arrestin_domain-protein"/>
</dbReference>
<dbReference type="PANTHER" id="PTHR11188:SF17">
    <property type="entry name" value="FI21816P1"/>
    <property type="match status" value="1"/>
</dbReference>
<feature type="region of interest" description="Disordered" evidence="1">
    <location>
        <begin position="373"/>
        <end position="398"/>
    </location>
</feature>
<dbReference type="PANTHER" id="PTHR11188">
    <property type="entry name" value="ARRESTIN DOMAIN CONTAINING PROTEIN"/>
    <property type="match status" value="1"/>
</dbReference>
<gene>
    <name evidence="3" type="ORF">INT47_011430</name>
</gene>
<comment type="caution">
    <text evidence="3">The sequence shown here is derived from an EMBL/GenBank/DDBJ whole genome shotgun (WGS) entry which is preliminary data.</text>
</comment>
<keyword evidence="4" id="KW-1185">Reference proteome</keyword>
<evidence type="ECO:0000313" key="3">
    <source>
        <dbReference type="EMBL" id="KAG2200450.1"/>
    </source>
</evidence>
<dbReference type="Proteomes" id="UP000603453">
    <property type="component" value="Unassembled WGS sequence"/>
</dbReference>
<dbReference type="SUPFAM" id="SSF81296">
    <property type="entry name" value="E set domains"/>
    <property type="match status" value="1"/>
</dbReference>
<dbReference type="InterPro" id="IPR014752">
    <property type="entry name" value="Arrestin-like_C"/>
</dbReference>
<feature type="region of interest" description="Disordered" evidence="1">
    <location>
        <begin position="438"/>
        <end position="535"/>
    </location>
</feature>
<dbReference type="GO" id="GO:0015031">
    <property type="term" value="P:protein transport"/>
    <property type="evidence" value="ECO:0007669"/>
    <property type="project" value="TreeGrafter"/>
</dbReference>
<dbReference type="Pfam" id="PF00339">
    <property type="entry name" value="Arrestin_N"/>
    <property type="match status" value="1"/>
</dbReference>
<feature type="compositionally biased region" description="Polar residues" evidence="1">
    <location>
        <begin position="377"/>
        <end position="387"/>
    </location>
</feature>
<dbReference type="GO" id="GO:0005737">
    <property type="term" value="C:cytoplasm"/>
    <property type="evidence" value="ECO:0007669"/>
    <property type="project" value="TreeGrafter"/>
</dbReference>
<reference evidence="3" key="1">
    <citation type="submission" date="2020-12" db="EMBL/GenBank/DDBJ databases">
        <title>Metabolic potential, ecology and presence of endohyphal bacteria is reflected in genomic diversity of Mucoromycotina.</title>
        <authorList>
            <person name="Muszewska A."/>
            <person name="Okrasinska A."/>
            <person name="Steczkiewicz K."/>
            <person name="Drgas O."/>
            <person name="Orlowska M."/>
            <person name="Perlinska-Lenart U."/>
            <person name="Aleksandrzak-Piekarczyk T."/>
            <person name="Szatraj K."/>
            <person name="Zielenkiewicz U."/>
            <person name="Pilsyk S."/>
            <person name="Malc E."/>
            <person name="Mieczkowski P."/>
            <person name="Kruszewska J.S."/>
            <person name="Biernat P."/>
            <person name="Pawlowska J."/>
        </authorList>
    </citation>
    <scope>NUCLEOTIDE SEQUENCE</scope>
    <source>
        <strain evidence="3">WA0000017839</strain>
    </source>
</reference>
<dbReference type="Gene3D" id="2.60.40.640">
    <property type="match status" value="1"/>
</dbReference>
<dbReference type="AlphaFoldDB" id="A0A8H7UYH5"/>
<feature type="compositionally biased region" description="Low complexity" evidence="1">
    <location>
        <begin position="518"/>
        <end position="535"/>
    </location>
</feature>
<sequence length="557" mass="61603">MPHLKSSNKDDATITLDLDPSFTGVLRGVAHDESEGCTVKGNCVVKVNKPIKLRRFVVWLEGRSKVTLKGNGYSVANTEGTESRTLYSRDQHFFGEDGLTHVLTPGEYVYPFSFDLPPSLPASFRGKRGYIRYRLQAAIYRPMFASDIHVSRDVPIKRCLLNDETPMAELRESYEGRHHTNKLHYTATAPSITYREGGLIRLNLEMQLIRPETQSLRTVTCALRERVQYRTTDGHANTILSKTDNLFPLGYSTFYPNRAPDYDPKETADYNALFRLCPRVNADLNSRLMKVTHALVVNIMVEDTNRDDDEDESAYETDATESEWASEDDRGNGSSDMKQSNESPATTPPASAPSSPILSRSSSASSLVSIFSLGRSHPNTPGNNIADSLNGDEYGSMTSIPTIKSARRKAHRHSKDPNEPRLTLCTLEVPLVVTSREHTWNEKPAPPPSYETVEEPPSYNTALENLPRAPTYNDTDDSSFTDGELSSAATTPGVERAAPIYPATITPPPEQEESSHNPSRPSLASHHRSSSYLSESLSSAAKMLYAVSSKAGLTHSS</sequence>
<accession>A0A8H7UYH5</accession>
<protein>
    <recommendedName>
        <fullName evidence="2">Arrestin-like N-terminal domain-containing protein</fullName>
    </recommendedName>
</protein>
<dbReference type="InterPro" id="IPR014756">
    <property type="entry name" value="Ig_E-set"/>
</dbReference>
<feature type="compositionally biased region" description="Acidic residues" evidence="1">
    <location>
        <begin position="306"/>
        <end position="326"/>
    </location>
</feature>
<dbReference type="EMBL" id="JAEPRD010000083">
    <property type="protein sequence ID" value="KAG2200450.1"/>
    <property type="molecule type" value="Genomic_DNA"/>
</dbReference>
<feature type="compositionally biased region" description="Polar residues" evidence="1">
    <location>
        <begin position="332"/>
        <end position="342"/>
    </location>
</feature>
<feature type="domain" description="Arrestin-like N-terminal" evidence="2">
    <location>
        <begin position="36"/>
        <end position="147"/>
    </location>
</feature>
<name>A0A8H7UYH5_9FUNG</name>
<evidence type="ECO:0000259" key="2">
    <source>
        <dbReference type="Pfam" id="PF00339"/>
    </source>
</evidence>
<evidence type="ECO:0000313" key="4">
    <source>
        <dbReference type="Proteomes" id="UP000603453"/>
    </source>
</evidence>
<proteinExistence type="predicted"/>